<evidence type="ECO:0000313" key="2">
    <source>
        <dbReference type="Proteomes" id="UP000027100"/>
    </source>
</evidence>
<dbReference type="PATRIC" id="fig|1280954.3.peg.1673"/>
<dbReference type="OrthoDB" id="9801383at2"/>
<reference evidence="1 2" key="1">
    <citation type="journal article" date="2014" name="Antonie Van Leeuwenhoek">
        <title>Hyphomonas beringensis sp. nov. and Hyphomonas chukchiensis sp. nov., isolated from surface seawater of the Bering Sea and Chukchi Sea.</title>
        <authorList>
            <person name="Li C."/>
            <person name="Lai Q."/>
            <person name="Li G."/>
            <person name="Dong C."/>
            <person name="Wang J."/>
            <person name="Liao Y."/>
            <person name="Shao Z."/>
        </authorList>
    </citation>
    <scope>NUCLEOTIDE SEQUENCE [LARGE SCALE GENOMIC DNA]</scope>
    <source>
        <strain evidence="1 2">PS728</strain>
    </source>
</reference>
<dbReference type="PANTHER" id="PTHR35399:SF2">
    <property type="entry name" value="DUF839 DOMAIN-CONTAINING PROTEIN"/>
    <property type="match status" value="1"/>
</dbReference>
<dbReference type="Pfam" id="PF05787">
    <property type="entry name" value="PhoX"/>
    <property type="match status" value="1"/>
</dbReference>
<dbReference type="eggNOG" id="COG3211">
    <property type="taxonomic scope" value="Bacteria"/>
</dbReference>
<sequence>MAMMDDSENKPVNPRIAAGVATIGDVIGHRLSRRGFLGGLGAVSGLALAGCTRGGEAPGPVGSREAVSADIPAFRFDEIARGMDETHHVAEGYRADVLIRWGDPLFADSPVFDPANQTAEAQRRQFGYNNDFIGYVPLEADSEGRERALLCVNHEYTSTNIMLPGVAAGYPASMTRELCEIEMAAHGGSVVEIRKEDGVWKPVTDSYYNRRITADTTKMRVSGPAAGSPRLQTTEDPTGVVVSGTMNNCAGGITPWGTYLMAEENFNGNFLGELPENHPEAENHKRYGVPSGWYQWGRFFDRYDVSKEPNEPNRFGWIVEVDPTDPNHVPRKRTALGRFKHEGAESVVAPDGRVVVYSGDDQRFDYVYKFVTKGKFEPGNWTVNGDLLDEGTLYVARFDADGTVAWLPLVYGTGPLTEENGFASQADVLIETRRAGDLLGATPMDRPEDVEPNAKTGRVYVMLTNNDRRTEAQVDAANPRASNRFGHIIEIIEPEGDFTSETSRWEILVRCGDPSIAPVGALWNPLTTDNGWFASPDNCAIDPQGRLWVSTDGNEDSGAADGLWALETEGERRGTGRHFFRCPVGAEMCGPRFNETGEALFLAVQHPGDTDGATYEAPGTRWPDFQPAMPPRPSVVVVTKQGGGPIGG</sequence>
<evidence type="ECO:0000313" key="1">
    <source>
        <dbReference type="EMBL" id="KCZ98876.1"/>
    </source>
</evidence>
<dbReference type="SUPFAM" id="SSF63829">
    <property type="entry name" value="Calcium-dependent phosphotriesterase"/>
    <property type="match status" value="1"/>
</dbReference>
<dbReference type="PANTHER" id="PTHR35399">
    <property type="entry name" value="SLR8030 PROTEIN"/>
    <property type="match status" value="1"/>
</dbReference>
<dbReference type="InterPro" id="IPR008557">
    <property type="entry name" value="PhoX"/>
</dbReference>
<gene>
    <name evidence="1" type="ORF">HPO_08249</name>
</gene>
<name>A0A062VEY5_9PROT</name>
<keyword evidence="2" id="KW-1185">Reference proteome</keyword>
<comment type="caution">
    <text evidence="1">The sequence shown here is derived from an EMBL/GenBank/DDBJ whole genome shotgun (WGS) entry which is preliminary data.</text>
</comment>
<dbReference type="InterPro" id="IPR006311">
    <property type="entry name" value="TAT_signal"/>
</dbReference>
<protein>
    <submittedName>
        <fullName evidence="1">Tat pathway signal sequence domain-containing protein</fullName>
    </submittedName>
</protein>
<proteinExistence type="predicted"/>
<dbReference type="AlphaFoldDB" id="A0A062VEY5"/>
<organism evidence="1 2">
    <name type="scientific">Hyphomonas polymorpha PS728</name>
    <dbReference type="NCBI Taxonomy" id="1280954"/>
    <lineage>
        <taxon>Bacteria</taxon>
        <taxon>Pseudomonadati</taxon>
        <taxon>Pseudomonadota</taxon>
        <taxon>Alphaproteobacteria</taxon>
        <taxon>Hyphomonadales</taxon>
        <taxon>Hyphomonadaceae</taxon>
        <taxon>Hyphomonas</taxon>
    </lineage>
</organism>
<dbReference type="Proteomes" id="UP000027100">
    <property type="component" value="Unassembled WGS sequence"/>
</dbReference>
<dbReference type="PROSITE" id="PS51318">
    <property type="entry name" value="TAT"/>
    <property type="match status" value="1"/>
</dbReference>
<dbReference type="EMBL" id="ARYM01000008">
    <property type="protein sequence ID" value="KCZ98876.1"/>
    <property type="molecule type" value="Genomic_DNA"/>
</dbReference>
<accession>A0A062VEY5</accession>
<dbReference type="STRING" id="1280954.HPO_08249"/>